<accession>A0ABY8UVU6</accession>
<protein>
    <recommendedName>
        <fullName evidence="4">SMODS-associated NUDIX domain-containing protein</fullName>
    </recommendedName>
</protein>
<dbReference type="Proteomes" id="UP001236652">
    <property type="component" value="Chromosome"/>
</dbReference>
<reference evidence="2 3" key="1">
    <citation type="submission" date="2023-05" db="EMBL/GenBank/DDBJ databases">
        <title>Comparative genomics reveals the evidence of polycyclic aromatic hydrocarbons degradation in moderately halophilic genus Pontibacillus.</title>
        <authorList>
            <person name="Yang H."/>
            <person name="Qian Z."/>
        </authorList>
    </citation>
    <scope>NUCLEOTIDE SEQUENCE [LARGE SCALE GENOMIC DNA]</scope>
    <source>
        <strain evidence="3">HN14</strain>
    </source>
</reference>
<organism evidence="2 3">
    <name type="scientific">Pontibacillus chungwhensis</name>
    <dbReference type="NCBI Taxonomy" id="265426"/>
    <lineage>
        <taxon>Bacteria</taxon>
        <taxon>Bacillati</taxon>
        <taxon>Bacillota</taxon>
        <taxon>Bacilli</taxon>
        <taxon>Bacillales</taxon>
        <taxon>Bacillaceae</taxon>
        <taxon>Pontibacillus</taxon>
    </lineage>
</organism>
<keyword evidence="1" id="KW-0812">Transmembrane</keyword>
<dbReference type="RefSeq" id="WP_231417813.1">
    <property type="nucleotide sequence ID" value="NZ_CP126446.1"/>
</dbReference>
<proteinExistence type="predicted"/>
<gene>
    <name evidence="2" type="ORF">QNI29_19075</name>
</gene>
<feature type="transmembrane region" description="Helical" evidence="1">
    <location>
        <begin position="36"/>
        <end position="56"/>
    </location>
</feature>
<dbReference type="EMBL" id="CP126446">
    <property type="protein sequence ID" value="WIF97802.1"/>
    <property type="molecule type" value="Genomic_DNA"/>
</dbReference>
<sequence length="289" mass="33284">MEGCLSFIFIVIMLFVVGYSGNKINLLLNVPNDYYIVKYLSIMALPLAIYIGYGIYKYVKNNRPEFEGVIQYPFREAAGEVNFRQLIGHSSKIYKLTLNKDEGYIEVGGKLTIPFKSVIGSWRITYDEPKIETLVIDFSDFNGSTKTVTLYSPNRMNEVNDIFLGADKKINNLIQKEDNEELNSNLNTVINFTNKYGYIGLNEGRERMKEYTLDYERRSRVPIHILSESSAKYDVNNIAMRNEIRCEIKELESSFSLIVAEAGILITNVFVSEDDKTIYKCLYNSFNRN</sequence>
<keyword evidence="3" id="KW-1185">Reference proteome</keyword>
<keyword evidence="1" id="KW-1133">Transmembrane helix</keyword>
<evidence type="ECO:0000313" key="3">
    <source>
        <dbReference type="Proteomes" id="UP001236652"/>
    </source>
</evidence>
<evidence type="ECO:0000313" key="2">
    <source>
        <dbReference type="EMBL" id="WIF97802.1"/>
    </source>
</evidence>
<evidence type="ECO:0008006" key="4">
    <source>
        <dbReference type="Google" id="ProtNLM"/>
    </source>
</evidence>
<name>A0ABY8UVU6_9BACI</name>
<evidence type="ECO:0000256" key="1">
    <source>
        <dbReference type="SAM" id="Phobius"/>
    </source>
</evidence>
<keyword evidence="1" id="KW-0472">Membrane</keyword>